<name>A0A3B0V4H2_9ZZZZ</name>
<organism evidence="1">
    <name type="scientific">hydrothermal vent metagenome</name>
    <dbReference type="NCBI Taxonomy" id="652676"/>
    <lineage>
        <taxon>unclassified sequences</taxon>
        <taxon>metagenomes</taxon>
        <taxon>ecological metagenomes</taxon>
    </lineage>
</organism>
<dbReference type="AlphaFoldDB" id="A0A3B0V4H2"/>
<reference evidence="1" key="1">
    <citation type="submission" date="2018-06" db="EMBL/GenBank/DDBJ databases">
        <authorList>
            <person name="Zhirakovskaya E."/>
        </authorList>
    </citation>
    <scope>NUCLEOTIDE SEQUENCE</scope>
</reference>
<accession>A0A3B0V4H2</accession>
<protein>
    <submittedName>
        <fullName evidence="1">Uncharacterized protein</fullName>
    </submittedName>
</protein>
<sequence length="20" mass="2226">MLKISDFLIPLLTLLILPTA</sequence>
<dbReference type="EMBL" id="UOEX01000140">
    <property type="protein sequence ID" value="VAW35800.1"/>
    <property type="molecule type" value="Genomic_DNA"/>
</dbReference>
<gene>
    <name evidence="1" type="ORF">MNBD_DELTA03-114</name>
</gene>
<evidence type="ECO:0000313" key="1">
    <source>
        <dbReference type="EMBL" id="VAW35800.1"/>
    </source>
</evidence>
<proteinExistence type="predicted"/>
<feature type="non-terminal residue" evidence="1">
    <location>
        <position position="20"/>
    </location>
</feature>